<evidence type="ECO:0000256" key="1">
    <source>
        <dbReference type="SAM" id="Coils"/>
    </source>
</evidence>
<evidence type="ECO:0000313" key="3">
    <source>
        <dbReference type="Proteomes" id="UP000284403"/>
    </source>
</evidence>
<dbReference type="Proteomes" id="UP000284403">
    <property type="component" value="Unassembled WGS sequence"/>
</dbReference>
<gene>
    <name evidence="2" type="ORF">Tco025E_01669</name>
</gene>
<dbReference type="GeneID" id="40315280"/>
<evidence type="ECO:0000313" key="2">
    <source>
        <dbReference type="EMBL" id="RNF26205.1"/>
    </source>
</evidence>
<keyword evidence="1" id="KW-0175">Coiled coil</keyword>
<feature type="coiled-coil region" evidence="1">
    <location>
        <begin position="24"/>
        <end position="51"/>
    </location>
</feature>
<dbReference type="AlphaFoldDB" id="A0A3R7NS42"/>
<proteinExistence type="predicted"/>
<protein>
    <submittedName>
        <fullName evidence="2">Uncharacterized protein</fullName>
    </submittedName>
</protein>
<sequence length="200" mass="23160">MADFAAFREFQARSSIVVERERAVDLRRRMLQELTQNVQQLTEECRRREEQLQPERLRFAQRRAAQDEKVGAKEAQGQAQRERVAALDAEETRLRAAIAEREEEMQRVHGELQQRQSLSVRLQEAKGGLTRLKCQLEEWDAKVMKLETRTAKMEMTAEKRHAALAERLPAYDMPQIEAERGGALEDIAGESILLVDEFNQ</sequence>
<name>A0A3R7NS42_9TRYP</name>
<accession>A0A3R7NS42</accession>
<dbReference type="OrthoDB" id="277887at2759"/>
<organism evidence="2 3">
    <name type="scientific">Trypanosoma conorhini</name>
    <dbReference type="NCBI Taxonomy" id="83891"/>
    <lineage>
        <taxon>Eukaryota</taxon>
        <taxon>Discoba</taxon>
        <taxon>Euglenozoa</taxon>
        <taxon>Kinetoplastea</taxon>
        <taxon>Metakinetoplastina</taxon>
        <taxon>Trypanosomatida</taxon>
        <taxon>Trypanosomatidae</taxon>
        <taxon>Trypanosoma</taxon>
    </lineage>
</organism>
<comment type="caution">
    <text evidence="2">The sequence shown here is derived from an EMBL/GenBank/DDBJ whole genome shotgun (WGS) entry which is preliminary data.</text>
</comment>
<reference evidence="2 3" key="1">
    <citation type="journal article" date="2018" name="BMC Genomics">
        <title>Genomic comparison of Trypanosoma conorhini and Trypanosoma rangeli to Trypanosoma cruzi strains of high and low virulence.</title>
        <authorList>
            <person name="Bradwell K.R."/>
            <person name="Koparde V.N."/>
            <person name="Matveyev A.V."/>
            <person name="Serrano M.G."/>
            <person name="Alves J.M."/>
            <person name="Parikh H."/>
            <person name="Huang B."/>
            <person name="Lee V."/>
            <person name="Espinosa-Alvarez O."/>
            <person name="Ortiz P.A."/>
            <person name="Costa-Martins A.G."/>
            <person name="Teixeira M.M."/>
            <person name="Buck G.A."/>
        </authorList>
    </citation>
    <scope>NUCLEOTIDE SEQUENCE [LARGE SCALE GENOMIC DNA]</scope>
    <source>
        <strain evidence="2 3">025E</strain>
    </source>
</reference>
<dbReference type="RefSeq" id="XP_029231411.1">
    <property type="nucleotide sequence ID" value="XM_029368606.1"/>
</dbReference>
<keyword evidence="3" id="KW-1185">Reference proteome</keyword>
<feature type="coiled-coil region" evidence="1">
    <location>
        <begin position="84"/>
        <end position="149"/>
    </location>
</feature>
<dbReference type="EMBL" id="MKKU01000053">
    <property type="protein sequence ID" value="RNF26205.1"/>
    <property type="molecule type" value="Genomic_DNA"/>
</dbReference>